<keyword evidence="1" id="KW-0732">Signal</keyword>
<proteinExistence type="predicted"/>
<name>E1L804_9FIRM</name>
<reference evidence="2 3" key="1">
    <citation type="submission" date="2010-08" db="EMBL/GenBank/DDBJ databases">
        <authorList>
            <person name="Durkin A.S."/>
            <person name="Madupu R."/>
            <person name="Torralba M."/>
            <person name="Gillis M."/>
            <person name="Methe B."/>
            <person name="Sutton G."/>
            <person name="Nelson K.E."/>
        </authorList>
    </citation>
    <scope>NUCLEOTIDE SEQUENCE [LARGE SCALE GENOMIC DNA]</scope>
    <source>
        <strain evidence="2 3">ACS-049-V-Sch6</strain>
    </source>
</reference>
<evidence type="ECO:0000313" key="3">
    <source>
        <dbReference type="Proteomes" id="UP000004211"/>
    </source>
</evidence>
<comment type="caution">
    <text evidence="2">The sequence shown here is derived from an EMBL/GenBank/DDBJ whole genome shotgun (WGS) entry which is preliminary data.</text>
</comment>
<dbReference type="AlphaFoldDB" id="E1L804"/>
<feature type="chain" id="PRO_5003148797" evidence="1">
    <location>
        <begin position="22"/>
        <end position="192"/>
    </location>
</feature>
<accession>E1L804</accession>
<feature type="signal peptide" evidence="1">
    <location>
        <begin position="1"/>
        <end position="21"/>
    </location>
</feature>
<organism evidence="2 3">
    <name type="scientific">Veillonella atypica ACS-049-V-Sch6</name>
    <dbReference type="NCBI Taxonomy" id="866776"/>
    <lineage>
        <taxon>Bacteria</taxon>
        <taxon>Bacillati</taxon>
        <taxon>Bacillota</taxon>
        <taxon>Negativicutes</taxon>
        <taxon>Veillonellales</taxon>
        <taxon>Veillonellaceae</taxon>
        <taxon>Veillonella</taxon>
    </lineage>
</organism>
<evidence type="ECO:0000313" key="2">
    <source>
        <dbReference type="EMBL" id="EFL55525.1"/>
    </source>
</evidence>
<dbReference type="EMBL" id="AEDR01000054">
    <property type="protein sequence ID" value="EFL55525.1"/>
    <property type="molecule type" value="Genomic_DNA"/>
</dbReference>
<protein>
    <submittedName>
        <fullName evidence="2">Uncharacterized protein</fullName>
    </submittedName>
</protein>
<dbReference type="RefSeq" id="WP_005378342.1">
    <property type="nucleotide sequence ID" value="NZ_AEDR01000054.1"/>
</dbReference>
<gene>
    <name evidence="2" type="ORF">HMPREF9321_0046</name>
</gene>
<sequence>MIRRILMLVLVLLAFTKPTEAISFQELKESPQFKLIYSHEYAHHTPVENGGVYIYLNTYSIESVQYAPPKYTLRGTYYMVYTSSYQNEIIEKQLTVNYDTSHSLATLIHSSRMMNRNSSMMDLMKASDSNTGLFMADTTAAIYTLNGALKRNLFPNETINQKIYRKNIVMYDLADAMFMSVYQQHFDDIVVQ</sequence>
<evidence type="ECO:0000256" key="1">
    <source>
        <dbReference type="SAM" id="SignalP"/>
    </source>
</evidence>
<dbReference type="Proteomes" id="UP000004211">
    <property type="component" value="Unassembled WGS sequence"/>
</dbReference>